<dbReference type="SUPFAM" id="SSF51556">
    <property type="entry name" value="Metallo-dependent hydrolases"/>
    <property type="match status" value="1"/>
</dbReference>
<protein>
    <submittedName>
        <fullName evidence="2">Dipeptidase</fullName>
    </submittedName>
</protein>
<dbReference type="RefSeq" id="WP_193491371.1">
    <property type="nucleotide sequence ID" value="NZ_BAAAMC010000023.1"/>
</dbReference>
<dbReference type="InterPro" id="IPR057744">
    <property type="entry name" value="OTAase-like"/>
</dbReference>
<gene>
    <name evidence="2" type="ORF">MMUR_58790</name>
</gene>
<dbReference type="Gene3D" id="2.30.40.10">
    <property type="entry name" value="Urease, subunit C, domain 1"/>
    <property type="match status" value="1"/>
</dbReference>
<dbReference type="PANTHER" id="PTHR43135:SF3">
    <property type="entry name" value="ALPHA-D-RIBOSE 1-METHYLPHOSPHONATE 5-TRIPHOSPHATE DIPHOSPHATASE"/>
    <property type="match status" value="1"/>
</dbReference>
<keyword evidence="3" id="KW-1185">Reference proteome</keyword>
<name>A0A7I9WVN1_9MYCO</name>
<dbReference type="PANTHER" id="PTHR43135">
    <property type="entry name" value="ALPHA-D-RIBOSE 1-METHYLPHOSPHONATE 5-TRIPHOSPHATE DIPHOSPHATASE"/>
    <property type="match status" value="1"/>
</dbReference>
<dbReference type="InterPro" id="IPR011059">
    <property type="entry name" value="Metal-dep_hydrolase_composite"/>
</dbReference>
<dbReference type="InterPro" id="IPR032466">
    <property type="entry name" value="Metal_Hydrolase"/>
</dbReference>
<sequence>MTDRWLLIENGTVIDGDANPPVPDCSVLVRNARIVKVGNVDRDTDIPRGAQVEVIDARGKTVMPGLIDIHCHMTYGLARTEEEISVYTPPELRTLIAAANVEKVLAAGVTSISQPGGSYFIGVGLREGIKRGLVHGPRMTSAGRYLTTSNGLTDWFPDATGNPESSIGKLTNTKDQMVEEIRRQAKAGVDLIKLADSPYGDFQAFTNDELKMCADLAHQLGLKITIHARGDGEMNAAVNAGFDHIMHGNYMSDATIENLAKSQIPLAPTQLFMHHIVEFAEISRNRASIVEATKRMNDATQETLHRAYAAGVKFAMGTDSGFATVPYGEWHARELEMLMHYTGMSALEAIQAGTKNGANAMGLPDDLGMLAEGKLADIIVVNGDPVADIRVLYTPGKVETVILNGEVQTFPENIRRRFMRNDYLPHEYGWEVLSYERVFEGAPQPKTQLDWTSEQRLDVVNDVRKQEKAGALAVAGTVANLNGDGPAAE</sequence>
<accession>A0A7I9WVN1</accession>
<dbReference type="InterPro" id="IPR006680">
    <property type="entry name" value="Amidohydro-rel"/>
</dbReference>
<dbReference type="Gene3D" id="3.20.20.140">
    <property type="entry name" value="Metal-dependent hydrolases"/>
    <property type="match status" value="1"/>
</dbReference>
<dbReference type="Proteomes" id="UP000465241">
    <property type="component" value="Unassembled WGS sequence"/>
</dbReference>
<comment type="caution">
    <text evidence="2">The sequence shown here is derived from an EMBL/GenBank/DDBJ whole genome shotgun (WGS) entry which is preliminary data.</text>
</comment>
<dbReference type="SUPFAM" id="SSF51338">
    <property type="entry name" value="Composite domain of metallo-dependent hydrolases"/>
    <property type="match status" value="1"/>
</dbReference>
<dbReference type="CDD" id="cd01299">
    <property type="entry name" value="Met_dep_hydrolase_A"/>
    <property type="match status" value="1"/>
</dbReference>
<dbReference type="EMBL" id="BLKT01000003">
    <property type="protein sequence ID" value="GFG61743.1"/>
    <property type="molecule type" value="Genomic_DNA"/>
</dbReference>
<dbReference type="InterPro" id="IPR051781">
    <property type="entry name" value="Metallo-dep_Hydrolase"/>
</dbReference>
<feature type="domain" description="Amidohydrolase-related" evidence="1">
    <location>
        <begin position="61"/>
        <end position="407"/>
    </location>
</feature>
<evidence type="ECO:0000313" key="2">
    <source>
        <dbReference type="EMBL" id="GFG61743.1"/>
    </source>
</evidence>
<dbReference type="Pfam" id="PF01979">
    <property type="entry name" value="Amidohydro_1"/>
    <property type="match status" value="1"/>
</dbReference>
<dbReference type="GO" id="GO:0016810">
    <property type="term" value="F:hydrolase activity, acting on carbon-nitrogen (but not peptide) bonds"/>
    <property type="evidence" value="ECO:0007669"/>
    <property type="project" value="InterPro"/>
</dbReference>
<evidence type="ECO:0000259" key="1">
    <source>
        <dbReference type="Pfam" id="PF01979"/>
    </source>
</evidence>
<dbReference type="AlphaFoldDB" id="A0A7I9WVN1"/>
<reference evidence="2 3" key="1">
    <citation type="journal article" date="2019" name="Emerg. Microbes Infect.">
        <title>Comprehensive subspecies identification of 175 nontuberculous mycobacteria species based on 7547 genomic profiles.</title>
        <authorList>
            <person name="Matsumoto Y."/>
            <person name="Kinjo T."/>
            <person name="Motooka D."/>
            <person name="Nabeya D."/>
            <person name="Jung N."/>
            <person name="Uechi K."/>
            <person name="Horii T."/>
            <person name="Iida T."/>
            <person name="Fujita J."/>
            <person name="Nakamura S."/>
        </authorList>
    </citation>
    <scope>NUCLEOTIDE SEQUENCE [LARGE SCALE GENOMIC DNA]</scope>
    <source>
        <strain evidence="2 3">JCM 13392</strain>
    </source>
</reference>
<organism evidence="2 3">
    <name type="scientific">Mycolicibacterium murale</name>
    <dbReference type="NCBI Taxonomy" id="182220"/>
    <lineage>
        <taxon>Bacteria</taxon>
        <taxon>Bacillati</taxon>
        <taxon>Actinomycetota</taxon>
        <taxon>Actinomycetes</taxon>
        <taxon>Mycobacteriales</taxon>
        <taxon>Mycobacteriaceae</taxon>
        <taxon>Mycolicibacterium</taxon>
    </lineage>
</organism>
<proteinExistence type="predicted"/>
<evidence type="ECO:0000313" key="3">
    <source>
        <dbReference type="Proteomes" id="UP000465241"/>
    </source>
</evidence>